<dbReference type="PIRSF" id="PIRSF038922">
    <property type="entry name" value="SRP72"/>
    <property type="match status" value="1"/>
</dbReference>
<evidence type="ECO:0000259" key="10">
    <source>
        <dbReference type="Pfam" id="PF08492"/>
    </source>
</evidence>
<evidence type="ECO:0000256" key="9">
    <source>
        <dbReference type="SAM" id="MobiDB-lite"/>
    </source>
</evidence>
<dbReference type="InterPro" id="IPR026270">
    <property type="entry name" value="SRP72"/>
</dbReference>
<dbReference type="PANTHER" id="PTHR14094">
    <property type="entry name" value="SIGNAL RECOGNITION PARTICLE 72"/>
    <property type="match status" value="1"/>
</dbReference>
<gene>
    <name evidence="11" type="ORF">TGDOM2_275802</name>
</gene>
<accession>A0A086JCQ9</accession>
<evidence type="ECO:0000256" key="2">
    <source>
        <dbReference type="ARBA" id="ARBA00004496"/>
    </source>
</evidence>
<name>A0A086JCQ9_TOXGO</name>
<comment type="similarity">
    <text evidence="3">Belongs to the SRP72 family.</text>
</comment>
<evidence type="ECO:0000256" key="6">
    <source>
        <dbReference type="ARBA" id="ARBA00022824"/>
    </source>
</evidence>
<dbReference type="GO" id="GO:0005783">
    <property type="term" value="C:endoplasmic reticulum"/>
    <property type="evidence" value="ECO:0007669"/>
    <property type="project" value="UniProtKB-SubCell"/>
</dbReference>
<dbReference type="EMBL" id="AHZU02001681">
    <property type="protein sequence ID" value="KFG29927.1"/>
    <property type="molecule type" value="Genomic_DNA"/>
</dbReference>
<dbReference type="GO" id="GO:0005786">
    <property type="term" value="C:signal recognition particle, endoplasmic reticulum targeting"/>
    <property type="evidence" value="ECO:0007669"/>
    <property type="project" value="UniProtKB-KW"/>
</dbReference>
<keyword evidence="6" id="KW-0256">Endoplasmic reticulum</keyword>
<feature type="compositionally biased region" description="Basic residues" evidence="9">
    <location>
        <begin position="722"/>
        <end position="731"/>
    </location>
</feature>
<evidence type="ECO:0000256" key="3">
    <source>
        <dbReference type="ARBA" id="ARBA00007676"/>
    </source>
</evidence>
<dbReference type="InterPro" id="IPR011990">
    <property type="entry name" value="TPR-like_helical_dom_sf"/>
</dbReference>
<dbReference type="GO" id="GO:0008312">
    <property type="term" value="F:7S RNA binding"/>
    <property type="evidence" value="ECO:0007669"/>
    <property type="project" value="InterPro"/>
</dbReference>
<sequence length="731" mass="79976">MAAEAGKKKSEPLSPDEVTDLFRRLDDLLRQENYEQALKVCSKLSLDEDSGRSRLFCLLQLGRWSAATELVKTLKKIKVEEEGAEAAARAYLFEEAYCLYRLNRPQKALELLEKNARIVDALPPEERLRVTHLKAQTLHRLGSYGACRAIYEELLQDDLDNEALLVNFLSATVCCGETHATRDSLVPAKLWRHVERNLGTTYELPFNAACVRLLEGRLDDADVLLQQARELCAEECDVEEEALSQGDLAGVLVQEAFLRDLQGRGEEASALYSRLLQKVAEERTAGEGPEEIDVAVLTVAQTNAFVHDARRRMTETGERSEDSSFARSGGCTLDDAIKRLARGTGQALDQKLTTAQALTLAVNRCVAFILAGRLEEARRLLAASSARFGPRQPKLILLRAALQLASGRPAKAEEQLRHLLSSSSPSSPSVSLPPAEEIRVNLALAALRLEQGDSAGASSVLAAARARLQSMSEDCPEKSAATDRLSLLRDLVAMQQRAGDAEGAIQSLEAEQTAWKDKSSGDSGARFAVSVLLTSASACAALGHWAAAGQKCREVLAQTQATSPEYLRALVGAVHASSFSSSSEQDAKFLRELRQRIPQRILLLDSDEVEKQDVTACAPRKTKESRPSAGDAEAEKKKKKKRKPRWPKGFDPNEPHLPPDPERWLPKCERTGYKKMLRRRKEAGRGGAQGAVAPGTAEATTGFRNVGPSTAKTEAAKDKNVGSRKKRGTRK</sequence>
<evidence type="ECO:0000256" key="1">
    <source>
        <dbReference type="ARBA" id="ARBA00004240"/>
    </source>
</evidence>
<organism evidence="11 12">
    <name type="scientific">Toxoplasma gondii GAB2-2007-GAL-DOM2</name>
    <dbReference type="NCBI Taxonomy" id="1130820"/>
    <lineage>
        <taxon>Eukaryota</taxon>
        <taxon>Sar</taxon>
        <taxon>Alveolata</taxon>
        <taxon>Apicomplexa</taxon>
        <taxon>Conoidasida</taxon>
        <taxon>Coccidia</taxon>
        <taxon>Eucoccidiorida</taxon>
        <taxon>Eimeriorina</taxon>
        <taxon>Sarcocystidae</taxon>
        <taxon>Toxoplasma</taxon>
    </lineage>
</organism>
<evidence type="ECO:0000313" key="12">
    <source>
        <dbReference type="Proteomes" id="UP000028837"/>
    </source>
</evidence>
<dbReference type="InterPro" id="IPR013699">
    <property type="entry name" value="Signal_recog_part_SRP72_RNA-bd"/>
</dbReference>
<dbReference type="PANTHER" id="PTHR14094:SF9">
    <property type="entry name" value="SIGNAL RECOGNITION PARTICLE SUBUNIT SRP72"/>
    <property type="match status" value="1"/>
</dbReference>
<keyword evidence="7" id="KW-0733">Signal recognition particle</keyword>
<evidence type="ECO:0000313" key="11">
    <source>
        <dbReference type="EMBL" id="KFG29927.1"/>
    </source>
</evidence>
<dbReference type="Gene3D" id="1.25.40.10">
    <property type="entry name" value="Tetratricopeptide repeat domain"/>
    <property type="match status" value="2"/>
</dbReference>
<dbReference type="AlphaFoldDB" id="A0A086JCQ9"/>
<feature type="compositionally biased region" description="Basic residues" evidence="9">
    <location>
        <begin position="637"/>
        <end position="646"/>
    </location>
</feature>
<dbReference type="GO" id="GO:0006614">
    <property type="term" value="P:SRP-dependent cotranslational protein targeting to membrane"/>
    <property type="evidence" value="ECO:0007669"/>
    <property type="project" value="InterPro"/>
</dbReference>
<feature type="region of interest" description="Disordered" evidence="9">
    <location>
        <begin position="612"/>
        <end position="731"/>
    </location>
</feature>
<proteinExistence type="inferred from homology"/>
<feature type="domain" description="Signal recognition particle SRP72 subunit RNA-binding" evidence="10">
    <location>
        <begin position="623"/>
        <end position="675"/>
    </location>
</feature>
<dbReference type="GO" id="GO:0043022">
    <property type="term" value="F:ribosome binding"/>
    <property type="evidence" value="ECO:0007669"/>
    <property type="project" value="TreeGrafter"/>
</dbReference>
<comment type="subcellular location">
    <subcellularLocation>
        <location evidence="2">Cytoplasm</location>
    </subcellularLocation>
    <subcellularLocation>
        <location evidence="1">Endoplasmic reticulum</location>
    </subcellularLocation>
</comment>
<feature type="compositionally biased region" description="Basic residues" evidence="9">
    <location>
        <begin position="673"/>
        <end position="682"/>
    </location>
</feature>
<feature type="compositionally biased region" description="Polar residues" evidence="9">
    <location>
        <begin position="698"/>
        <end position="712"/>
    </location>
</feature>
<dbReference type="Pfam" id="PF08492">
    <property type="entry name" value="SRP72"/>
    <property type="match status" value="1"/>
</dbReference>
<protein>
    <recommendedName>
        <fullName evidence="4">Signal recognition particle subunit SRP72</fullName>
    </recommendedName>
</protein>
<dbReference type="SUPFAM" id="SSF48452">
    <property type="entry name" value="TPR-like"/>
    <property type="match status" value="2"/>
</dbReference>
<dbReference type="OrthoDB" id="5421607at2759"/>
<reference evidence="11 12" key="1">
    <citation type="submission" date="2014-02" db="EMBL/GenBank/DDBJ databases">
        <authorList>
            <person name="Sibley D."/>
            <person name="Venepally P."/>
            <person name="Karamycheva S."/>
            <person name="Hadjithomas M."/>
            <person name="Khan A."/>
            <person name="Brunk B."/>
            <person name="Roos D."/>
            <person name="Caler E."/>
            <person name="Lorenzi H."/>
        </authorList>
    </citation>
    <scope>NUCLEOTIDE SEQUENCE [LARGE SCALE GENOMIC DNA]</scope>
    <source>
        <strain evidence="11 12">GAB2-2007-GAL-DOM2</strain>
    </source>
</reference>
<evidence type="ECO:0000256" key="8">
    <source>
        <dbReference type="ARBA" id="ARBA00023274"/>
    </source>
</evidence>
<comment type="caution">
    <text evidence="11">The sequence shown here is derived from an EMBL/GenBank/DDBJ whole genome shotgun (WGS) entry which is preliminary data.</text>
</comment>
<keyword evidence="5" id="KW-0963">Cytoplasm</keyword>
<evidence type="ECO:0000256" key="5">
    <source>
        <dbReference type="ARBA" id="ARBA00022490"/>
    </source>
</evidence>
<dbReference type="VEuPathDB" id="ToxoDB:TGDOM2_275802"/>
<dbReference type="Proteomes" id="UP000028837">
    <property type="component" value="Unassembled WGS sequence"/>
</dbReference>
<evidence type="ECO:0000256" key="7">
    <source>
        <dbReference type="ARBA" id="ARBA00023135"/>
    </source>
</evidence>
<keyword evidence="8" id="KW-0687">Ribonucleoprotein</keyword>
<evidence type="ECO:0000256" key="4">
    <source>
        <dbReference type="ARBA" id="ARBA00018350"/>
    </source>
</evidence>
<feature type="compositionally biased region" description="Basic and acidic residues" evidence="9">
    <location>
        <begin position="651"/>
        <end position="672"/>
    </location>
</feature>